<dbReference type="Proteomes" id="UP000182284">
    <property type="component" value="Unassembled WGS sequence"/>
</dbReference>
<organism evidence="1 2">
    <name type="scientific">Celeribacter baekdonensis</name>
    <dbReference type="NCBI Taxonomy" id="875171"/>
    <lineage>
        <taxon>Bacteria</taxon>
        <taxon>Pseudomonadati</taxon>
        <taxon>Pseudomonadota</taxon>
        <taxon>Alphaproteobacteria</taxon>
        <taxon>Rhodobacterales</taxon>
        <taxon>Roseobacteraceae</taxon>
        <taxon>Celeribacter</taxon>
    </lineage>
</organism>
<name>A0A1G7LGN5_9RHOB</name>
<dbReference type="OrthoDB" id="7356349at2"/>
<dbReference type="InterPro" id="IPR027266">
    <property type="entry name" value="TrmE/GcvT-like"/>
</dbReference>
<dbReference type="EMBL" id="FNBL01000004">
    <property type="protein sequence ID" value="SDF48536.1"/>
    <property type="molecule type" value="Genomic_DNA"/>
</dbReference>
<dbReference type="SUPFAM" id="SSF103025">
    <property type="entry name" value="Folate-binding domain"/>
    <property type="match status" value="1"/>
</dbReference>
<protein>
    <submittedName>
        <fullName evidence="1">Sarcosine oxidase subunit gamma</fullName>
    </submittedName>
</protein>
<reference evidence="1 2" key="1">
    <citation type="submission" date="2016-10" db="EMBL/GenBank/DDBJ databases">
        <authorList>
            <person name="de Groot N.N."/>
        </authorList>
    </citation>
    <scope>NUCLEOTIDE SEQUENCE [LARGE SCALE GENOMIC DNA]</scope>
    <source>
        <strain evidence="1 2">DSM 27375</strain>
    </source>
</reference>
<dbReference type="Gene3D" id="3.30.1360.120">
    <property type="entry name" value="Probable tRNA modification gtpase trme, domain 1"/>
    <property type="match status" value="1"/>
</dbReference>
<proteinExistence type="predicted"/>
<evidence type="ECO:0000313" key="1">
    <source>
        <dbReference type="EMBL" id="SDF48536.1"/>
    </source>
</evidence>
<gene>
    <name evidence="1" type="ORF">SAMN04488117_104288</name>
</gene>
<dbReference type="AlphaFoldDB" id="A0A1G7LGN5"/>
<dbReference type="RefSeq" id="WP_074644330.1">
    <property type="nucleotide sequence ID" value="NZ_FNBL01000004.1"/>
</dbReference>
<evidence type="ECO:0000313" key="2">
    <source>
        <dbReference type="Proteomes" id="UP000182284"/>
    </source>
</evidence>
<accession>A0A1G7LGN5</accession>
<sequence>MTDLTPITALGGTIARVETFGALSLTENPAMALASLALRKGQSVPSPFGMTLPEPGKWTKSGAIGVYWMAKDQWMVEAEGRAEEDFARVLKAEVPEASVTEQTDGWAAIEITSSKGAAPIKALLEKLVNIDAGAFTQGSALRTGLDHMSVFLIRRAEDRLAVWGMRSSTETLWHALAVAARRLEDI</sequence>